<dbReference type="EMBL" id="JARYMX010000001">
    <property type="protein sequence ID" value="KAJ9565430.1"/>
    <property type="molecule type" value="Genomic_DNA"/>
</dbReference>
<sequence>MKKKGYLTLLHQPEFAFVQKSRVLHRTAIRTDSSGRFAECSVALGVSIHTFLENLRPVLIIDVAHLKGEYLGSMFLVVGMDGNNNIVPVALGVCRSETADEWTWFLNTLKTCIGEPSGLVFMSDIASSINAAITAIFPNAYHAL</sequence>
<dbReference type="Proteomes" id="UP001172457">
    <property type="component" value="Chromosome 1"/>
</dbReference>
<protein>
    <recommendedName>
        <fullName evidence="1">MULE transposase domain-containing protein</fullName>
    </recommendedName>
</protein>
<name>A0AA38WSN1_9ASTR</name>
<evidence type="ECO:0000313" key="3">
    <source>
        <dbReference type="Proteomes" id="UP001172457"/>
    </source>
</evidence>
<comment type="caution">
    <text evidence="2">The sequence shown here is derived from an EMBL/GenBank/DDBJ whole genome shotgun (WGS) entry which is preliminary data.</text>
</comment>
<gene>
    <name evidence="2" type="ORF">OSB04_001396</name>
</gene>
<dbReference type="AlphaFoldDB" id="A0AA38WSN1"/>
<evidence type="ECO:0000313" key="2">
    <source>
        <dbReference type="EMBL" id="KAJ9565430.1"/>
    </source>
</evidence>
<feature type="domain" description="MULE transposase" evidence="1">
    <location>
        <begin position="58"/>
        <end position="143"/>
    </location>
</feature>
<organism evidence="2 3">
    <name type="scientific">Centaurea solstitialis</name>
    <name type="common">yellow star-thistle</name>
    <dbReference type="NCBI Taxonomy" id="347529"/>
    <lineage>
        <taxon>Eukaryota</taxon>
        <taxon>Viridiplantae</taxon>
        <taxon>Streptophyta</taxon>
        <taxon>Embryophyta</taxon>
        <taxon>Tracheophyta</taxon>
        <taxon>Spermatophyta</taxon>
        <taxon>Magnoliopsida</taxon>
        <taxon>eudicotyledons</taxon>
        <taxon>Gunneridae</taxon>
        <taxon>Pentapetalae</taxon>
        <taxon>asterids</taxon>
        <taxon>campanulids</taxon>
        <taxon>Asterales</taxon>
        <taxon>Asteraceae</taxon>
        <taxon>Carduoideae</taxon>
        <taxon>Cardueae</taxon>
        <taxon>Centaureinae</taxon>
        <taxon>Centaurea</taxon>
    </lineage>
</organism>
<reference evidence="2" key="1">
    <citation type="submission" date="2023-03" db="EMBL/GenBank/DDBJ databases">
        <title>Chromosome-scale reference genome and RAD-based genetic map of yellow starthistle (Centaurea solstitialis) reveal putative structural variation and QTLs associated with invader traits.</title>
        <authorList>
            <person name="Reatini B."/>
            <person name="Cang F.A."/>
            <person name="Jiang Q."/>
            <person name="Mckibben M.T.W."/>
            <person name="Barker M.S."/>
            <person name="Rieseberg L.H."/>
            <person name="Dlugosch K.M."/>
        </authorList>
    </citation>
    <scope>NUCLEOTIDE SEQUENCE</scope>
    <source>
        <strain evidence="2">CAN-66</strain>
        <tissue evidence="2">Leaf</tissue>
    </source>
</reference>
<keyword evidence="3" id="KW-1185">Reference proteome</keyword>
<evidence type="ECO:0000259" key="1">
    <source>
        <dbReference type="Pfam" id="PF10551"/>
    </source>
</evidence>
<dbReference type="PANTHER" id="PTHR31973:SF185">
    <property type="entry name" value="TRANSPOSASE, MUDR, PLANT, MULE TRANSPOSASE DOMAIN-CONTAINING PROTEIN"/>
    <property type="match status" value="1"/>
</dbReference>
<dbReference type="PANTHER" id="PTHR31973">
    <property type="entry name" value="POLYPROTEIN, PUTATIVE-RELATED"/>
    <property type="match status" value="1"/>
</dbReference>
<proteinExistence type="predicted"/>
<accession>A0AA38WSN1</accession>
<dbReference type="Pfam" id="PF10551">
    <property type="entry name" value="MULE"/>
    <property type="match status" value="1"/>
</dbReference>
<dbReference type="InterPro" id="IPR018289">
    <property type="entry name" value="MULE_transposase_dom"/>
</dbReference>